<keyword evidence="3" id="KW-0732">Signal</keyword>
<evidence type="ECO:0000259" key="4">
    <source>
        <dbReference type="PROSITE" id="PS51304"/>
    </source>
</evidence>
<dbReference type="GO" id="GO:0016936">
    <property type="term" value="F:galactoside binding"/>
    <property type="evidence" value="ECO:0007669"/>
    <property type="project" value="TreeGrafter"/>
</dbReference>
<dbReference type="GO" id="GO:0030246">
    <property type="term" value="F:carbohydrate binding"/>
    <property type="evidence" value="ECO:0007669"/>
    <property type="project" value="UniProtKB-UniRule"/>
</dbReference>
<dbReference type="FunFam" id="2.60.120.200:FF:000244">
    <property type="entry name" value="Galectin"/>
    <property type="match status" value="1"/>
</dbReference>
<comment type="caution">
    <text evidence="5">The sequence shown here is derived from an EMBL/GenBank/DDBJ whole genome shotgun (WGS) entry which is preliminary data.</text>
</comment>
<dbReference type="InterPro" id="IPR001079">
    <property type="entry name" value="Galectin_CRD"/>
</dbReference>
<accession>A0AA36GDA6</accession>
<dbReference type="AlphaFoldDB" id="A0AA36GDA6"/>
<reference evidence="5" key="1">
    <citation type="submission" date="2023-06" db="EMBL/GenBank/DDBJ databases">
        <authorList>
            <person name="Delattre M."/>
        </authorList>
    </citation>
    <scope>NUCLEOTIDE SEQUENCE</scope>
    <source>
        <strain evidence="5">AF72</strain>
    </source>
</reference>
<dbReference type="Pfam" id="PF00337">
    <property type="entry name" value="Gal-bind_lectin"/>
    <property type="match status" value="2"/>
</dbReference>
<evidence type="ECO:0000256" key="1">
    <source>
        <dbReference type="ARBA" id="ARBA00022734"/>
    </source>
</evidence>
<sequence length="313" mass="35619">MWQLLLLLAASAAARPEETSTTKEVNYRKYIGEQDYKLPLLTRLVEPLVIGQTIHTVGTLKAEPKRVDFNFLKGGAKDADMPLHFSIRFDEAGLFSNGKFVYNTYQNGNWSENEQRMSNPFKASEEFDLRVRILDGKYHVFANRKELGFFEQRQDLKGIDHVSIRGDLVKLRLFHYGGRIFPNPYTAVAPLKPGKRLDVSGLATGKRFNVNLYKENKEFALQISVRFDEGAVVRNAMTNNVWGKEEREGAFPLEKGQIFDLTIINEEYSFQIFFNGKRFATFAHRGSPSDLKTIGIDGDLEIHAVNFNDAPGI</sequence>
<feature type="signal peptide" evidence="3">
    <location>
        <begin position="1"/>
        <end position="16"/>
    </location>
</feature>
<dbReference type="PANTHER" id="PTHR11346">
    <property type="entry name" value="GALECTIN"/>
    <property type="match status" value="1"/>
</dbReference>
<dbReference type="CDD" id="cd00070">
    <property type="entry name" value="GLECT"/>
    <property type="match status" value="2"/>
</dbReference>
<evidence type="ECO:0000256" key="3">
    <source>
        <dbReference type="SAM" id="SignalP"/>
    </source>
</evidence>
<dbReference type="SMART" id="SM00908">
    <property type="entry name" value="Gal-bind_lectin"/>
    <property type="match status" value="2"/>
</dbReference>
<evidence type="ECO:0000313" key="5">
    <source>
        <dbReference type="EMBL" id="CAJ0586850.1"/>
    </source>
</evidence>
<feature type="chain" id="PRO_5041337488" description="Galectin" evidence="3">
    <location>
        <begin position="17"/>
        <end position="313"/>
    </location>
</feature>
<feature type="domain" description="Galectin" evidence="4">
    <location>
        <begin position="183"/>
        <end position="308"/>
    </location>
</feature>
<dbReference type="EMBL" id="CATQJA010002709">
    <property type="protein sequence ID" value="CAJ0586850.1"/>
    <property type="molecule type" value="Genomic_DNA"/>
</dbReference>
<name>A0AA36GDA6_9BILA</name>
<dbReference type="Proteomes" id="UP001177023">
    <property type="component" value="Unassembled WGS sequence"/>
</dbReference>
<keyword evidence="1 2" id="KW-0430">Lectin</keyword>
<dbReference type="SUPFAM" id="SSF49899">
    <property type="entry name" value="Concanavalin A-like lectins/glucanases"/>
    <property type="match status" value="2"/>
</dbReference>
<dbReference type="PROSITE" id="PS51304">
    <property type="entry name" value="GALECTIN"/>
    <property type="match status" value="2"/>
</dbReference>
<protein>
    <recommendedName>
        <fullName evidence="2">Galectin</fullName>
    </recommendedName>
</protein>
<dbReference type="SMART" id="SM00276">
    <property type="entry name" value="GLECT"/>
    <property type="match status" value="2"/>
</dbReference>
<evidence type="ECO:0000256" key="2">
    <source>
        <dbReference type="RuleBase" id="RU102079"/>
    </source>
</evidence>
<dbReference type="InterPro" id="IPR013320">
    <property type="entry name" value="ConA-like_dom_sf"/>
</dbReference>
<organism evidence="5 6">
    <name type="scientific">Mesorhabditis spiculigera</name>
    <dbReference type="NCBI Taxonomy" id="96644"/>
    <lineage>
        <taxon>Eukaryota</taxon>
        <taxon>Metazoa</taxon>
        <taxon>Ecdysozoa</taxon>
        <taxon>Nematoda</taxon>
        <taxon>Chromadorea</taxon>
        <taxon>Rhabditida</taxon>
        <taxon>Rhabditina</taxon>
        <taxon>Rhabditomorpha</taxon>
        <taxon>Rhabditoidea</taxon>
        <taxon>Rhabditidae</taxon>
        <taxon>Mesorhabditinae</taxon>
        <taxon>Mesorhabditis</taxon>
    </lineage>
</organism>
<dbReference type="PANTHER" id="PTHR11346:SF180">
    <property type="entry name" value="GALECTIN"/>
    <property type="match status" value="1"/>
</dbReference>
<proteinExistence type="predicted"/>
<evidence type="ECO:0000313" key="6">
    <source>
        <dbReference type="Proteomes" id="UP001177023"/>
    </source>
</evidence>
<dbReference type="InterPro" id="IPR044156">
    <property type="entry name" value="Galectin-like"/>
</dbReference>
<feature type="domain" description="Galectin" evidence="4">
    <location>
        <begin position="40"/>
        <end position="177"/>
    </location>
</feature>
<dbReference type="Gene3D" id="2.60.120.200">
    <property type="match status" value="2"/>
</dbReference>
<keyword evidence="6" id="KW-1185">Reference proteome</keyword>
<gene>
    <name evidence="5" type="ORF">MSPICULIGERA_LOCUS24832</name>
</gene>
<feature type="non-terminal residue" evidence="5">
    <location>
        <position position="1"/>
    </location>
</feature>